<dbReference type="RefSeq" id="WP_029100330.1">
    <property type="nucleotide sequence ID" value="NZ_JAPYYP010000006.1"/>
</dbReference>
<dbReference type="AlphaFoldDB" id="A0A9X3TQD9"/>
<evidence type="ECO:0000313" key="1">
    <source>
        <dbReference type="EMBL" id="MDA5108113.1"/>
    </source>
</evidence>
<dbReference type="EMBL" id="JAPYYP010000006">
    <property type="protein sequence ID" value="MDA5108113.1"/>
    <property type="molecule type" value="Genomic_DNA"/>
</dbReference>
<proteinExistence type="predicted"/>
<gene>
    <name evidence="1" type="ORF">O3V59_07060</name>
</gene>
<accession>A0A9X3TQD9</accession>
<protein>
    <submittedName>
        <fullName evidence="1">Uncharacterized protein</fullName>
    </submittedName>
</protein>
<sequence length="88" mass="10219">MKYFEIHSPYYALVKAETVEKAIEIYVEQVADDDGTLREEIKEVDRDYALIQFARSESEDGDFMPVSETLDKFHREKSEVLLIDSGLL</sequence>
<dbReference type="Proteomes" id="UP001151071">
    <property type="component" value="Unassembled WGS sequence"/>
</dbReference>
<organism evidence="1 2">
    <name type="scientific">Brevibacillus thermoruber</name>
    <dbReference type="NCBI Taxonomy" id="33942"/>
    <lineage>
        <taxon>Bacteria</taxon>
        <taxon>Bacillati</taxon>
        <taxon>Bacillota</taxon>
        <taxon>Bacilli</taxon>
        <taxon>Bacillales</taxon>
        <taxon>Paenibacillaceae</taxon>
        <taxon>Brevibacillus</taxon>
    </lineage>
</organism>
<comment type="caution">
    <text evidence="1">The sequence shown here is derived from an EMBL/GenBank/DDBJ whole genome shotgun (WGS) entry which is preliminary data.</text>
</comment>
<reference evidence="1" key="1">
    <citation type="submission" date="2022-12" db="EMBL/GenBank/DDBJ databases">
        <title>Draft genome sequence of the thermophilic strain Brevibacillus thermoruber HT42, isolated from Los Humeros, Puebla, Mexico, with biotechnological potential.</title>
        <authorList>
            <person name="Lara Sanchez J."/>
            <person name="Solis Palacios R."/>
            <person name="Bustos Baena A.S."/>
            <person name="Ruz Baez A.E."/>
            <person name="Espinosa Luna G."/>
            <person name="Oliart Ros R.M."/>
        </authorList>
    </citation>
    <scope>NUCLEOTIDE SEQUENCE</scope>
    <source>
        <strain evidence="1">HT42</strain>
    </source>
</reference>
<evidence type="ECO:0000313" key="2">
    <source>
        <dbReference type="Proteomes" id="UP001151071"/>
    </source>
</evidence>
<name>A0A9X3TQD9_9BACL</name>
<keyword evidence="2" id="KW-1185">Reference proteome</keyword>